<sequence length="111" mass="11726">MIELISADRCTGCNICVRVCPVNVFDIVAGAAPVIARQDACQTCFMCEAWCPEDAMYVSPNADAPEAVDEAALVASGVLGSYRRGIGWSRDTRALRGGDQSFRLLGGGPAK</sequence>
<dbReference type="InterPro" id="IPR017896">
    <property type="entry name" value="4Fe4S_Fe-S-bd"/>
</dbReference>
<feature type="domain" description="4Fe-4S ferredoxin-type" evidence="5">
    <location>
        <begin position="1"/>
        <end position="30"/>
    </location>
</feature>
<evidence type="ECO:0000256" key="4">
    <source>
        <dbReference type="ARBA" id="ARBA00023014"/>
    </source>
</evidence>
<feature type="domain" description="4Fe-4S ferredoxin-type" evidence="5">
    <location>
        <begin position="31"/>
        <end position="61"/>
    </location>
</feature>
<evidence type="ECO:0000313" key="7">
    <source>
        <dbReference type="Proteomes" id="UP000216354"/>
    </source>
</evidence>
<evidence type="ECO:0000256" key="2">
    <source>
        <dbReference type="ARBA" id="ARBA00022723"/>
    </source>
</evidence>
<evidence type="ECO:0000256" key="1">
    <source>
        <dbReference type="ARBA" id="ARBA00022485"/>
    </source>
</evidence>
<evidence type="ECO:0000313" key="6">
    <source>
        <dbReference type="EMBL" id="OZI63987.1"/>
    </source>
</evidence>
<dbReference type="RefSeq" id="WP_094832028.1">
    <property type="nucleotide sequence ID" value="NZ_NEVR01000003.1"/>
</dbReference>
<keyword evidence="7" id="KW-1185">Reference proteome</keyword>
<keyword evidence="4" id="KW-0411">Iron-sulfur</keyword>
<dbReference type="InterPro" id="IPR017900">
    <property type="entry name" value="4Fe4S_Fe_S_CS"/>
</dbReference>
<dbReference type="Pfam" id="PF13237">
    <property type="entry name" value="Fer4_10"/>
    <property type="match status" value="1"/>
</dbReference>
<keyword evidence="1" id="KW-0004">4Fe-4S</keyword>
<protein>
    <submittedName>
        <fullName evidence="6">4Fe-4S ferredoxin</fullName>
    </submittedName>
</protein>
<organism evidence="6 7">
    <name type="scientific">Bordetella genomosp. 1</name>
    <dbReference type="NCBI Taxonomy" id="1395607"/>
    <lineage>
        <taxon>Bacteria</taxon>
        <taxon>Pseudomonadati</taxon>
        <taxon>Pseudomonadota</taxon>
        <taxon>Betaproteobacteria</taxon>
        <taxon>Burkholderiales</taxon>
        <taxon>Alcaligenaceae</taxon>
        <taxon>Bordetella</taxon>
    </lineage>
</organism>
<evidence type="ECO:0000256" key="3">
    <source>
        <dbReference type="ARBA" id="ARBA00023004"/>
    </source>
</evidence>
<keyword evidence="3" id="KW-0408">Iron</keyword>
<dbReference type="Proteomes" id="UP000216354">
    <property type="component" value="Unassembled WGS sequence"/>
</dbReference>
<proteinExistence type="predicted"/>
<reference evidence="6 7" key="1">
    <citation type="submission" date="2017-05" db="EMBL/GenBank/DDBJ databases">
        <title>Complete and WGS of Bordetella genogroups.</title>
        <authorList>
            <person name="Spilker T."/>
            <person name="Lipuma J."/>
        </authorList>
    </citation>
    <scope>NUCLEOTIDE SEQUENCE [LARGE SCALE GENOMIC DNA]</scope>
    <source>
        <strain evidence="6 7">AU9795</strain>
    </source>
</reference>
<comment type="caution">
    <text evidence="6">The sequence shown here is derived from an EMBL/GenBank/DDBJ whole genome shotgun (WGS) entry which is preliminary data.</text>
</comment>
<evidence type="ECO:0000259" key="5">
    <source>
        <dbReference type="PROSITE" id="PS51379"/>
    </source>
</evidence>
<dbReference type="PROSITE" id="PS00198">
    <property type="entry name" value="4FE4S_FER_1"/>
    <property type="match status" value="1"/>
</dbReference>
<dbReference type="PROSITE" id="PS51379">
    <property type="entry name" value="4FE4S_FER_2"/>
    <property type="match status" value="2"/>
</dbReference>
<dbReference type="InterPro" id="IPR050572">
    <property type="entry name" value="Fe-S_Ferredoxin"/>
</dbReference>
<dbReference type="PANTHER" id="PTHR43687">
    <property type="entry name" value="ADENYLYLSULFATE REDUCTASE, BETA SUBUNIT"/>
    <property type="match status" value="1"/>
</dbReference>
<gene>
    <name evidence="6" type="ORF">CAL27_15480</name>
</gene>
<dbReference type="Gene3D" id="3.30.70.20">
    <property type="match status" value="1"/>
</dbReference>
<accession>A0ABX4EY27</accession>
<name>A0ABX4EY27_9BORD</name>
<dbReference type="SUPFAM" id="SSF54862">
    <property type="entry name" value="4Fe-4S ferredoxins"/>
    <property type="match status" value="1"/>
</dbReference>
<keyword evidence="2" id="KW-0479">Metal-binding</keyword>
<dbReference type="EMBL" id="NEVR01000003">
    <property type="protein sequence ID" value="OZI63987.1"/>
    <property type="molecule type" value="Genomic_DNA"/>
</dbReference>
<dbReference type="PANTHER" id="PTHR43687:SF4">
    <property type="entry name" value="BLR5484 PROTEIN"/>
    <property type="match status" value="1"/>
</dbReference>